<dbReference type="GO" id="GO:0030436">
    <property type="term" value="P:asexual sporulation"/>
    <property type="evidence" value="ECO:0007669"/>
    <property type="project" value="InterPro"/>
</dbReference>
<dbReference type="Pfam" id="PF08141">
    <property type="entry name" value="SspH"/>
    <property type="match status" value="1"/>
</dbReference>
<evidence type="ECO:0000256" key="2">
    <source>
        <dbReference type="ARBA" id="ARBA00006573"/>
    </source>
</evidence>
<dbReference type="EMBL" id="LGSS01000012">
    <property type="protein sequence ID" value="KNF07787.1"/>
    <property type="molecule type" value="Genomic_DNA"/>
</dbReference>
<evidence type="ECO:0000313" key="4">
    <source>
        <dbReference type="EMBL" id="KNF07787.1"/>
    </source>
</evidence>
<evidence type="ECO:0000256" key="3">
    <source>
        <dbReference type="ARBA" id="ARBA00022969"/>
    </source>
</evidence>
<organism evidence="4 5">
    <name type="scientific">Gottschalkia purinilytica</name>
    <name type="common">Clostridium purinilyticum</name>
    <dbReference type="NCBI Taxonomy" id="1503"/>
    <lineage>
        <taxon>Bacteria</taxon>
        <taxon>Bacillati</taxon>
        <taxon>Bacillota</taxon>
        <taxon>Tissierellia</taxon>
        <taxon>Tissierellales</taxon>
        <taxon>Gottschalkiaceae</taxon>
        <taxon>Gottschalkia</taxon>
    </lineage>
</organism>
<dbReference type="Proteomes" id="UP000037267">
    <property type="component" value="Unassembled WGS sequence"/>
</dbReference>
<dbReference type="RefSeq" id="WP_050355913.1">
    <property type="nucleotide sequence ID" value="NZ_LGSS01000012.1"/>
</dbReference>
<dbReference type="GO" id="GO:0042601">
    <property type="term" value="C:endospore-forming forespore"/>
    <property type="evidence" value="ECO:0007669"/>
    <property type="project" value="InterPro"/>
</dbReference>
<evidence type="ECO:0000256" key="1">
    <source>
        <dbReference type="ARBA" id="ARBA00004288"/>
    </source>
</evidence>
<protein>
    <submittedName>
        <fullName evidence="4">Small acid-soluble spore protein, H-type</fullName>
    </submittedName>
</protein>
<comment type="similarity">
    <text evidence="2">Belongs to the SspH family.</text>
</comment>
<comment type="caution">
    <text evidence="4">The sequence shown here is derived from an EMBL/GenBank/DDBJ whole genome shotgun (WGS) entry which is preliminary data.</text>
</comment>
<keyword evidence="3" id="KW-0749">Sporulation</keyword>
<gene>
    <name evidence="4" type="ORF">CLPU_12c00600</name>
</gene>
<reference evidence="5" key="1">
    <citation type="submission" date="2015-07" db="EMBL/GenBank/DDBJ databases">
        <title>Draft genome sequence of the purine-degrading Gottschalkia purinilyticum DSM 1384 (formerly Clostridium purinilyticum).</title>
        <authorList>
            <person name="Poehlein A."/>
            <person name="Schiel-Bengelsdorf B."/>
            <person name="Bengelsdorf F.R."/>
            <person name="Daniel R."/>
            <person name="Duerre P."/>
        </authorList>
    </citation>
    <scope>NUCLEOTIDE SEQUENCE [LARGE SCALE GENOMIC DNA]</scope>
    <source>
        <strain evidence="5">DSM 1384</strain>
    </source>
</reference>
<dbReference type="NCBIfam" id="TIGR02861">
    <property type="entry name" value="SASP_H"/>
    <property type="match status" value="1"/>
</dbReference>
<dbReference type="AlphaFoldDB" id="A0A0L0W8L2"/>
<dbReference type="InterPro" id="IPR012610">
    <property type="entry name" value="SASP_SspH"/>
</dbReference>
<dbReference type="GO" id="GO:0030435">
    <property type="term" value="P:sporulation resulting in formation of a cellular spore"/>
    <property type="evidence" value="ECO:0007669"/>
    <property type="project" value="UniProtKB-KW"/>
</dbReference>
<accession>A0A0L0W8L2</accession>
<dbReference type="STRING" id="1503.CLPU_12c00600"/>
<dbReference type="OrthoDB" id="1683648at2"/>
<proteinExistence type="inferred from homology"/>
<keyword evidence="5" id="KW-1185">Reference proteome</keyword>
<comment type="subcellular location">
    <subcellularLocation>
        <location evidence="1">Spore core</location>
    </subcellularLocation>
</comment>
<evidence type="ECO:0000313" key="5">
    <source>
        <dbReference type="Proteomes" id="UP000037267"/>
    </source>
</evidence>
<sequence>MFLYRADSILNGNQNIKVTYKNKEVWLESLDSRSGEAEVKMLDSNEVIKVPVSELKNHGPQIEGLK</sequence>
<name>A0A0L0W8L2_GOTPU</name>